<dbReference type="EMBL" id="CAMPGE010000641">
    <property type="protein sequence ID" value="CAI2359394.1"/>
    <property type="molecule type" value="Genomic_DNA"/>
</dbReference>
<evidence type="ECO:0000256" key="1">
    <source>
        <dbReference type="ARBA" id="ARBA00022723"/>
    </source>
</evidence>
<sequence>MNDPKSLKSLSPHDYKSQITSSITSYFESCFEQSEDGGEEEGDLEEEWSGSSEEESGGIGGKDRGVKKRTKKEEEKRLESQEETKENYKYIEECNEEYKEEYKDECFIVEKVQEKELKTPSKNLKIKRNKTKTLTLRLADLKISTRKFILILSDSWFWNIIKPQSQVQVIGSFNDVNNFKLTLGSSRIIQEENAEFIILEPKIMISITILTKYYDKKGYRSMYIPSNNLQMDPEPYNVPEVYGEIIHLIFSDLLNTKIHAKTTLDQSISQAIERYHNSLYYENEEVDKVVNNLTKAIKATLDWLKIFSRKSSKYNKYKLKLIGQIGSELEIYSTKFGLKGKIDSVCEFEDYAKRKVVHAVELKTGVFKKRKYKNQVLLYSLLLRETFSNAGKNNLLVYLRDKQNTQMVYWSNRNLSNLIQQRNNFVSKNLSQNKIRNNSCSLLALRIQNFNRTEILDTGYSLFKCKAKGDGFILALYKDITQELKSSNFYPILPLGSKTTIRPTGSEIVFNMGTLSKIHYIITNPATESTHNPKILLQPPLLTTNDRCQIRYFITYSSHPHMNTELAGVKRRWGTPHPQEWLYQFEKHFYPSICTSPP</sequence>
<comment type="caution">
    <text evidence="8">The sequence shown here is derived from an EMBL/GenBank/DDBJ whole genome shotgun (WGS) entry which is preliminary data.</text>
</comment>
<dbReference type="GO" id="GO:0004386">
    <property type="term" value="F:helicase activity"/>
    <property type="evidence" value="ECO:0007669"/>
    <property type="project" value="UniProtKB-KW"/>
</dbReference>
<feature type="region of interest" description="Disordered" evidence="6">
    <location>
        <begin position="27"/>
        <end position="82"/>
    </location>
</feature>
<evidence type="ECO:0000313" key="8">
    <source>
        <dbReference type="EMBL" id="CAI2359394.1"/>
    </source>
</evidence>
<keyword evidence="1" id="KW-0479">Metal-binding</keyword>
<protein>
    <recommendedName>
        <fullName evidence="7">DNA replication factor Dna2 N-terminal domain-containing protein</fullName>
    </recommendedName>
</protein>
<proteinExistence type="predicted"/>
<reference evidence="8" key="1">
    <citation type="submission" date="2023-07" db="EMBL/GenBank/DDBJ databases">
        <authorList>
            <consortium name="AG Swart"/>
            <person name="Singh M."/>
            <person name="Singh A."/>
            <person name="Seah K."/>
            <person name="Emmerich C."/>
        </authorList>
    </citation>
    <scope>NUCLEOTIDE SEQUENCE</scope>
    <source>
        <strain evidence="8">DP1</strain>
    </source>
</reference>
<dbReference type="GO" id="GO:0005524">
    <property type="term" value="F:ATP binding"/>
    <property type="evidence" value="ECO:0007669"/>
    <property type="project" value="UniProtKB-KW"/>
</dbReference>
<name>A0AAD1U3A5_EUPCR</name>
<keyword evidence="4" id="KW-0347">Helicase</keyword>
<evidence type="ECO:0000256" key="4">
    <source>
        <dbReference type="ARBA" id="ARBA00022806"/>
    </source>
</evidence>
<feature type="compositionally biased region" description="Basic and acidic residues" evidence="6">
    <location>
        <begin position="71"/>
        <end position="82"/>
    </location>
</feature>
<organism evidence="8 9">
    <name type="scientific">Euplotes crassus</name>
    <dbReference type="NCBI Taxonomy" id="5936"/>
    <lineage>
        <taxon>Eukaryota</taxon>
        <taxon>Sar</taxon>
        <taxon>Alveolata</taxon>
        <taxon>Ciliophora</taxon>
        <taxon>Intramacronucleata</taxon>
        <taxon>Spirotrichea</taxon>
        <taxon>Hypotrichia</taxon>
        <taxon>Euplotida</taxon>
        <taxon>Euplotidae</taxon>
        <taxon>Moneuplotes</taxon>
    </lineage>
</organism>
<evidence type="ECO:0000256" key="2">
    <source>
        <dbReference type="ARBA" id="ARBA00022741"/>
    </source>
</evidence>
<dbReference type="Proteomes" id="UP001295684">
    <property type="component" value="Unassembled WGS sequence"/>
</dbReference>
<dbReference type="GO" id="GO:0016787">
    <property type="term" value="F:hydrolase activity"/>
    <property type="evidence" value="ECO:0007669"/>
    <property type="project" value="UniProtKB-KW"/>
</dbReference>
<keyword evidence="9" id="KW-1185">Reference proteome</keyword>
<keyword evidence="2" id="KW-0547">Nucleotide-binding</keyword>
<evidence type="ECO:0000256" key="5">
    <source>
        <dbReference type="ARBA" id="ARBA00022840"/>
    </source>
</evidence>
<keyword evidence="3" id="KW-0378">Hydrolase</keyword>
<evidence type="ECO:0000313" key="9">
    <source>
        <dbReference type="Proteomes" id="UP001295684"/>
    </source>
</evidence>
<dbReference type="AlphaFoldDB" id="A0AAD1U3A5"/>
<dbReference type="InterPro" id="IPR014808">
    <property type="entry name" value="DNA_replication_fac_Dna2_N"/>
</dbReference>
<keyword evidence="5" id="KW-0067">ATP-binding</keyword>
<feature type="domain" description="DNA replication factor Dna2 N-terminal" evidence="7">
    <location>
        <begin position="147"/>
        <end position="346"/>
    </location>
</feature>
<dbReference type="GO" id="GO:0046872">
    <property type="term" value="F:metal ion binding"/>
    <property type="evidence" value="ECO:0007669"/>
    <property type="project" value="UniProtKB-KW"/>
</dbReference>
<evidence type="ECO:0000259" key="7">
    <source>
        <dbReference type="Pfam" id="PF08696"/>
    </source>
</evidence>
<evidence type="ECO:0000256" key="3">
    <source>
        <dbReference type="ARBA" id="ARBA00022801"/>
    </source>
</evidence>
<gene>
    <name evidence="8" type="ORF">ECRASSUSDP1_LOCUS683</name>
</gene>
<dbReference type="Pfam" id="PF08696">
    <property type="entry name" value="Dna2"/>
    <property type="match status" value="1"/>
</dbReference>
<accession>A0AAD1U3A5</accession>
<evidence type="ECO:0000256" key="6">
    <source>
        <dbReference type="SAM" id="MobiDB-lite"/>
    </source>
</evidence>
<feature type="compositionally biased region" description="Acidic residues" evidence="6">
    <location>
        <begin position="33"/>
        <end position="56"/>
    </location>
</feature>